<dbReference type="Gene3D" id="3.90.1150.10">
    <property type="entry name" value="Aspartate Aminotransferase, domain 1"/>
    <property type="match status" value="1"/>
</dbReference>
<evidence type="ECO:0000313" key="5">
    <source>
        <dbReference type="EMBL" id="KAK7086813.1"/>
    </source>
</evidence>
<gene>
    <name evidence="5" type="primary">Tha1_1</name>
    <name evidence="5" type="ORF">SK128_003882</name>
</gene>
<evidence type="ECO:0000256" key="3">
    <source>
        <dbReference type="ARBA" id="ARBA00022898"/>
    </source>
</evidence>
<dbReference type="GO" id="GO:0006567">
    <property type="term" value="P:L-threonine catabolic process"/>
    <property type="evidence" value="ECO:0007669"/>
    <property type="project" value="TreeGrafter"/>
</dbReference>
<accession>A0AAN9AH52</accession>
<feature type="domain" description="Aromatic amino acid beta-eliminating lyase/threonine aldolase" evidence="4">
    <location>
        <begin position="1"/>
        <end position="120"/>
    </location>
</feature>
<dbReference type="EMBL" id="JAXCGZ010000072">
    <property type="protein sequence ID" value="KAK7086813.1"/>
    <property type="molecule type" value="Genomic_DNA"/>
</dbReference>
<reference evidence="5 6" key="1">
    <citation type="submission" date="2023-11" db="EMBL/GenBank/DDBJ databases">
        <title>Halocaridina rubra genome assembly.</title>
        <authorList>
            <person name="Smith C."/>
        </authorList>
    </citation>
    <scope>NUCLEOTIDE SEQUENCE [LARGE SCALE GENOMIC DNA]</scope>
    <source>
        <strain evidence="5">EP-1</strain>
        <tissue evidence="5">Whole</tissue>
    </source>
</reference>
<dbReference type="Proteomes" id="UP001381693">
    <property type="component" value="Unassembled WGS sequence"/>
</dbReference>
<proteinExistence type="inferred from homology"/>
<dbReference type="InterPro" id="IPR015421">
    <property type="entry name" value="PyrdxlP-dep_Trfase_major"/>
</dbReference>
<name>A0AAN9AH52_HALRR</name>
<dbReference type="Gene3D" id="3.40.640.10">
    <property type="entry name" value="Type I PLP-dependent aspartate aminotransferase-like (Major domain)"/>
    <property type="match status" value="1"/>
</dbReference>
<evidence type="ECO:0000313" key="6">
    <source>
        <dbReference type="Proteomes" id="UP001381693"/>
    </source>
</evidence>
<dbReference type="InterPro" id="IPR015424">
    <property type="entry name" value="PyrdxlP-dep_Trfase"/>
</dbReference>
<dbReference type="SUPFAM" id="SSF53383">
    <property type="entry name" value="PLP-dependent transferases"/>
    <property type="match status" value="1"/>
</dbReference>
<protein>
    <submittedName>
        <fullName evidence="5">Low-specificity L-threonine aldolase 1</fullName>
        <ecNumber evidence="5">4.1.2.48</ecNumber>
    </submittedName>
</protein>
<dbReference type="PANTHER" id="PTHR48097">
    <property type="entry name" value="L-THREONINE ALDOLASE-RELATED"/>
    <property type="match status" value="1"/>
</dbReference>
<dbReference type="AlphaFoldDB" id="A0AAN9AH52"/>
<dbReference type="GO" id="GO:0008732">
    <property type="term" value="F:L-allo-threonine aldolase activity"/>
    <property type="evidence" value="ECO:0007669"/>
    <property type="project" value="TreeGrafter"/>
</dbReference>
<dbReference type="InterPro" id="IPR015422">
    <property type="entry name" value="PyrdxlP-dep_Trfase_small"/>
</dbReference>
<evidence type="ECO:0000256" key="1">
    <source>
        <dbReference type="ARBA" id="ARBA00001933"/>
    </source>
</evidence>
<keyword evidence="3" id="KW-0663">Pyridoxal phosphate</keyword>
<comment type="cofactor">
    <cofactor evidence="1">
        <name>pyridoxal 5'-phosphate</name>
        <dbReference type="ChEBI" id="CHEBI:597326"/>
    </cofactor>
</comment>
<comment type="caution">
    <text evidence="5">The sequence shown here is derived from an EMBL/GenBank/DDBJ whole genome shotgun (WGS) entry which is preliminary data.</text>
</comment>
<comment type="similarity">
    <text evidence="2">Belongs to the threonine aldolase family.</text>
</comment>
<organism evidence="5 6">
    <name type="scientific">Halocaridina rubra</name>
    <name type="common">Hawaiian red shrimp</name>
    <dbReference type="NCBI Taxonomy" id="373956"/>
    <lineage>
        <taxon>Eukaryota</taxon>
        <taxon>Metazoa</taxon>
        <taxon>Ecdysozoa</taxon>
        <taxon>Arthropoda</taxon>
        <taxon>Crustacea</taxon>
        <taxon>Multicrustacea</taxon>
        <taxon>Malacostraca</taxon>
        <taxon>Eumalacostraca</taxon>
        <taxon>Eucarida</taxon>
        <taxon>Decapoda</taxon>
        <taxon>Pleocyemata</taxon>
        <taxon>Caridea</taxon>
        <taxon>Atyoidea</taxon>
        <taxon>Atyidae</taxon>
        <taxon>Halocaridina</taxon>
    </lineage>
</organism>
<dbReference type="InterPro" id="IPR001597">
    <property type="entry name" value="ArAA_b-elim_lyase/Thr_aldolase"/>
</dbReference>
<dbReference type="EC" id="4.1.2.48" evidence="5"/>
<keyword evidence="6" id="KW-1185">Reference proteome</keyword>
<sequence>MDGARLMNASIAMNVPPARLVRDCASVSLCLSKGLGAPVGSVIAGSKSFIERARRLRKALGGGVRQPSILAAAGIYGLDHVPKLLEADHRHAKAIAQAVSNLKSPLVSVNIADVHTNIVLLECDMRTVFPAHLCARMQTVTEEEAFALGHRIVIKSFSMAKTSVRLVLYYNITPEDVELAIKKLTFVIREYNRVI</sequence>
<dbReference type="Pfam" id="PF01212">
    <property type="entry name" value="Beta_elim_lyase"/>
    <property type="match status" value="1"/>
</dbReference>
<dbReference type="PANTHER" id="PTHR48097:SF9">
    <property type="entry name" value="L-THREONINE ALDOLASE"/>
    <property type="match status" value="1"/>
</dbReference>
<evidence type="ECO:0000256" key="2">
    <source>
        <dbReference type="ARBA" id="ARBA00006966"/>
    </source>
</evidence>
<keyword evidence="5" id="KW-0456">Lyase</keyword>
<dbReference type="GO" id="GO:0005829">
    <property type="term" value="C:cytosol"/>
    <property type="evidence" value="ECO:0007669"/>
    <property type="project" value="TreeGrafter"/>
</dbReference>
<dbReference type="GO" id="GO:0006545">
    <property type="term" value="P:glycine biosynthetic process"/>
    <property type="evidence" value="ECO:0007669"/>
    <property type="project" value="TreeGrafter"/>
</dbReference>
<evidence type="ECO:0000259" key="4">
    <source>
        <dbReference type="Pfam" id="PF01212"/>
    </source>
</evidence>